<evidence type="ECO:0000259" key="14">
    <source>
        <dbReference type="PROSITE" id="PS51201"/>
    </source>
</evidence>
<dbReference type="Proteomes" id="UP000184533">
    <property type="component" value="Unassembled WGS sequence"/>
</dbReference>
<feature type="compositionally biased region" description="Pro residues" evidence="12">
    <location>
        <begin position="606"/>
        <end position="619"/>
    </location>
</feature>
<feature type="transmembrane region" description="Helical" evidence="13">
    <location>
        <begin position="147"/>
        <end position="175"/>
    </location>
</feature>
<evidence type="ECO:0000256" key="12">
    <source>
        <dbReference type="SAM" id="MobiDB-lite"/>
    </source>
</evidence>
<dbReference type="STRING" id="1121477.SAMN02745223_01456"/>
<accession>A0A0F5LVI7</accession>
<feature type="transmembrane region" description="Helical" evidence="13">
    <location>
        <begin position="115"/>
        <end position="135"/>
    </location>
</feature>
<dbReference type="RefSeq" id="WP_046133679.1">
    <property type="nucleotide sequence ID" value="NZ_FQVC01000003.1"/>
</dbReference>
<dbReference type="GO" id="GO:0015297">
    <property type="term" value="F:antiporter activity"/>
    <property type="evidence" value="ECO:0007669"/>
    <property type="project" value="UniProtKB-KW"/>
</dbReference>
<evidence type="ECO:0000313" key="17">
    <source>
        <dbReference type="Proteomes" id="UP000033608"/>
    </source>
</evidence>
<feature type="transmembrane region" description="Helical" evidence="13">
    <location>
        <begin position="86"/>
        <end position="109"/>
    </location>
</feature>
<dbReference type="Gene3D" id="1.20.1530.20">
    <property type="match status" value="1"/>
</dbReference>
<dbReference type="EMBL" id="FQVC01000003">
    <property type="protein sequence ID" value="SHE92852.1"/>
    <property type="molecule type" value="Genomic_DNA"/>
</dbReference>
<dbReference type="FunFam" id="3.40.50.720:FF:000036">
    <property type="entry name" value="Glutathione-regulated potassium-efflux system protein KefB"/>
    <property type="match status" value="1"/>
</dbReference>
<dbReference type="InterPro" id="IPR006036">
    <property type="entry name" value="K_uptake_TrkA"/>
</dbReference>
<dbReference type="PRINTS" id="PR00335">
    <property type="entry name" value="KUPTAKETRKA"/>
</dbReference>
<comment type="similarity">
    <text evidence="2">Belongs to the monovalent cation:proton antiporter 2 (CPA2) transporter (TC 2.A.37) family.</text>
</comment>
<gene>
    <name evidence="16" type="ORF">SAMN02745223_01456</name>
    <name evidence="15" type="ORF">VW29_01840</name>
</gene>
<evidence type="ECO:0000256" key="11">
    <source>
        <dbReference type="ARBA" id="ARBA00023136"/>
    </source>
</evidence>
<dbReference type="GO" id="GO:0012505">
    <property type="term" value="C:endomembrane system"/>
    <property type="evidence" value="ECO:0007669"/>
    <property type="project" value="UniProtKB-SubCell"/>
</dbReference>
<evidence type="ECO:0000256" key="1">
    <source>
        <dbReference type="ARBA" id="ARBA00004127"/>
    </source>
</evidence>
<dbReference type="GO" id="GO:0005886">
    <property type="term" value="C:plasma membrane"/>
    <property type="evidence" value="ECO:0007669"/>
    <property type="project" value="InterPro"/>
</dbReference>
<dbReference type="Pfam" id="PF02254">
    <property type="entry name" value="TrkA_N"/>
    <property type="match status" value="1"/>
</dbReference>
<dbReference type="PANTHER" id="PTHR46157:SF4">
    <property type="entry name" value="K(+) EFFLUX ANTIPORTER 3, CHLOROPLASTIC"/>
    <property type="match status" value="1"/>
</dbReference>
<dbReference type="Pfam" id="PF00999">
    <property type="entry name" value="Na_H_Exchanger"/>
    <property type="match status" value="1"/>
</dbReference>
<feature type="transmembrane region" description="Helical" evidence="13">
    <location>
        <begin position="228"/>
        <end position="246"/>
    </location>
</feature>
<keyword evidence="5" id="KW-1003">Cell membrane</keyword>
<evidence type="ECO:0000256" key="8">
    <source>
        <dbReference type="ARBA" id="ARBA00022958"/>
    </source>
</evidence>
<keyword evidence="11 13" id="KW-0472">Membrane</keyword>
<feature type="region of interest" description="Disordered" evidence="12">
    <location>
        <begin position="599"/>
        <end position="619"/>
    </location>
</feature>
<feature type="domain" description="RCK N-terminal" evidence="14">
    <location>
        <begin position="414"/>
        <end position="533"/>
    </location>
</feature>
<keyword evidence="17" id="KW-1185">Reference proteome</keyword>
<dbReference type="OrthoDB" id="9781411at2"/>
<evidence type="ECO:0000313" key="18">
    <source>
        <dbReference type="Proteomes" id="UP000184533"/>
    </source>
</evidence>
<feature type="transmembrane region" description="Helical" evidence="13">
    <location>
        <begin position="283"/>
        <end position="303"/>
    </location>
</feature>
<dbReference type="AlphaFoldDB" id="A0A0F5LVI7"/>
<dbReference type="InterPro" id="IPR038770">
    <property type="entry name" value="Na+/solute_symporter_sf"/>
</dbReference>
<dbReference type="InterPro" id="IPR003148">
    <property type="entry name" value="RCK_N"/>
</dbReference>
<keyword evidence="6" id="KW-0633">Potassium transport</keyword>
<evidence type="ECO:0000256" key="4">
    <source>
        <dbReference type="ARBA" id="ARBA00022449"/>
    </source>
</evidence>
<keyword evidence="3" id="KW-0813">Transport</keyword>
<evidence type="ECO:0000256" key="6">
    <source>
        <dbReference type="ARBA" id="ARBA00022538"/>
    </source>
</evidence>
<dbReference type="Proteomes" id="UP000033608">
    <property type="component" value="Unassembled WGS sequence"/>
</dbReference>
<comment type="subcellular location">
    <subcellularLocation>
        <location evidence="1">Endomembrane system</location>
        <topology evidence="1">Multi-pass membrane protein</topology>
    </subcellularLocation>
</comment>
<evidence type="ECO:0000256" key="5">
    <source>
        <dbReference type="ARBA" id="ARBA00022475"/>
    </source>
</evidence>
<organism evidence="15 17">
    <name type="scientific">Devosia limi DSM 17137</name>
    <dbReference type="NCBI Taxonomy" id="1121477"/>
    <lineage>
        <taxon>Bacteria</taxon>
        <taxon>Pseudomonadati</taxon>
        <taxon>Pseudomonadota</taxon>
        <taxon>Alphaproteobacteria</taxon>
        <taxon>Hyphomicrobiales</taxon>
        <taxon>Devosiaceae</taxon>
        <taxon>Devosia</taxon>
    </lineage>
</organism>
<keyword evidence="4" id="KW-0050">Antiport</keyword>
<keyword evidence="9 13" id="KW-1133">Transmembrane helix</keyword>
<feature type="transmembrane region" description="Helical" evidence="13">
    <location>
        <begin position="195"/>
        <end position="216"/>
    </location>
</feature>
<dbReference type="SUPFAM" id="SSF51735">
    <property type="entry name" value="NAD(P)-binding Rossmann-fold domains"/>
    <property type="match status" value="1"/>
</dbReference>
<dbReference type="NCBIfam" id="TIGR00932">
    <property type="entry name" value="2a37"/>
    <property type="match status" value="1"/>
</dbReference>
<dbReference type="InterPro" id="IPR036291">
    <property type="entry name" value="NAD(P)-bd_dom_sf"/>
</dbReference>
<dbReference type="GO" id="GO:0015079">
    <property type="term" value="F:potassium ion transmembrane transporter activity"/>
    <property type="evidence" value="ECO:0007669"/>
    <property type="project" value="InterPro"/>
</dbReference>
<sequence length="619" mass="66512">MEDNLLLAIFVLLAASIALVPLFKAAGLGTVLGYLAAGVLIGPYGLRLVSDTEVIRHVSEFGIVMMLFLIGLDLQPSEIWRMRHKVLGLGVTQVVVTTALIAAVLHFTGLSWNNAIIIGMALAMSSTAIAMQVIEQRNITRTDTGRAGLAILLVQDVAVIPILAAIPILATIGSSARLDAELSQAVSALDNPTDWLTPLIVLGVFAGALAGGRYLVRPLLDYVARTGLREAFTAVGLAIVVGAALLTQFIGLSPALGAFIGGVLLADSEYRHELHSNLEPFKGLLLGLFFISVGMSIAFSVLFSQPAELLALVIGLVTLKIIVLMALSAFFRMHLADRLLLAILLSQAGEFAFVVLQFARSAGALQGPEFDVLSVGVALSMATTPLLIFAFDKLVAPRLDARRQPAPSEPIHTRQKIVVLGYGRFGQIITRMLRAQGFQMTLIDDDPAQIDLVRRFGVKVYYGDGSRIEMLHAAGIAQAQLVVIAVGGSERILTIARHLRRHFPHVAIAARAVDRGHAHELMALGVDTFERETFLSAIRLGTKALTKLGYDEEHAIALGKAFEAHDNQLLHESFAVRGDEDAYVGMVRQSMALLDEAMTSDIETPPHLPVDKPPAPRSD</sequence>
<dbReference type="InterPro" id="IPR006153">
    <property type="entry name" value="Cation/H_exchanger_TM"/>
</dbReference>
<dbReference type="InterPro" id="IPR004771">
    <property type="entry name" value="K/H_exchanger"/>
</dbReference>
<reference evidence="15 17" key="1">
    <citation type="submission" date="2015-03" db="EMBL/GenBank/DDBJ databases">
        <authorList>
            <person name="Hassan Y.I."/>
            <person name="Lepp D."/>
            <person name="Zhou T."/>
        </authorList>
    </citation>
    <scope>NUCLEOTIDE SEQUENCE [LARGE SCALE GENOMIC DNA]</scope>
    <source>
        <strain evidence="15 17">DSM 17137</strain>
    </source>
</reference>
<keyword evidence="10" id="KW-0406">Ion transport</keyword>
<dbReference type="PATRIC" id="fig|1121477.3.peg.1423"/>
<evidence type="ECO:0000256" key="9">
    <source>
        <dbReference type="ARBA" id="ARBA00022989"/>
    </source>
</evidence>
<reference evidence="16 18" key="2">
    <citation type="submission" date="2016-11" db="EMBL/GenBank/DDBJ databases">
        <authorList>
            <person name="Jaros S."/>
            <person name="Januszkiewicz K."/>
            <person name="Wedrychowicz H."/>
        </authorList>
    </citation>
    <scope>NUCLEOTIDE SEQUENCE [LARGE SCALE GENOMIC DNA]</scope>
    <source>
        <strain evidence="16 18">DSM 17137</strain>
    </source>
</reference>
<dbReference type="Gene3D" id="3.40.50.720">
    <property type="entry name" value="NAD(P)-binding Rossmann-like Domain"/>
    <property type="match status" value="1"/>
</dbReference>
<evidence type="ECO:0000313" key="16">
    <source>
        <dbReference type="EMBL" id="SHE92852.1"/>
    </source>
</evidence>
<proteinExistence type="inferred from homology"/>
<evidence type="ECO:0000256" key="2">
    <source>
        <dbReference type="ARBA" id="ARBA00005551"/>
    </source>
</evidence>
<evidence type="ECO:0000313" key="15">
    <source>
        <dbReference type="EMBL" id="KKB86348.1"/>
    </source>
</evidence>
<feature type="transmembrane region" description="Helical" evidence="13">
    <location>
        <begin position="309"/>
        <end position="327"/>
    </location>
</feature>
<keyword evidence="7 13" id="KW-0812">Transmembrane</keyword>
<dbReference type="PANTHER" id="PTHR46157">
    <property type="entry name" value="K(+) EFFLUX ANTIPORTER 3, CHLOROPLASTIC"/>
    <property type="match status" value="1"/>
</dbReference>
<keyword evidence="8" id="KW-0630">Potassium</keyword>
<dbReference type="PROSITE" id="PS51201">
    <property type="entry name" value="RCK_N"/>
    <property type="match status" value="1"/>
</dbReference>
<name>A0A0F5LVI7_9HYPH</name>
<evidence type="ECO:0000256" key="3">
    <source>
        <dbReference type="ARBA" id="ARBA00022448"/>
    </source>
</evidence>
<evidence type="ECO:0000256" key="13">
    <source>
        <dbReference type="SAM" id="Phobius"/>
    </source>
</evidence>
<evidence type="ECO:0000256" key="7">
    <source>
        <dbReference type="ARBA" id="ARBA00022692"/>
    </source>
</evidence>
<dbReference type="GO" id="GO:1902600">
    <property type="term" value="P:proton transmembrane transport"/>
    <property type="evidence" value="ECO:0007669"/>
    <property type="project" value="InterPro"/>
</dbReference>
<evidence type="ECO:0000256" key="10">
    <source>
        <dbReference type="ARBA" id="ARBA00023065"/>
    </source>
</evidence>
<dbReference type="EMBL" id="LAJF01000036">
    <property type="protein sequence ID" value="KKB86348.1"/>
    <property type="molecule type" value="Genomic_DNA"/>
</dbReference>
<protein>
    <submittedName>
        <fullName evidence="16">Glutathione-regulated potassium-efflux system ancillary protein KefC</fullName>
    </submittedName>
</protein>